<dbReference type="Pfam" id="PF01426">
    <property type="entry name" value="BAH"/>
    <property type="match status" value="2"/>
</dbReference>
<dbReference type="PANTHER" id="PTHR10629">
    <property type="entry name" value="CYTOSINE-SPECIFIC METHYLTRANSFERASE"/>
    <property type="match status" value="1"/>
</dbReference>
<dbReference type="GO" id="GO:0003886">
    <property type="term" value="F:DNA (cytosine-5-)-methyltransferase activity"/>
    <property type="evidence" value="ECO:0007669"/>
    <property type="project" value="UniProtKB-UniRule"/>
</dbReference>
<evidence type="ECO:0000256" key="8">
    <source>
        <dbReference type="ARBA" id="ARBA00022833"/>
    </source>
</evidence>
<keyword evidence="10 11" id="KW-0539">Nucleus</keyword>
<dbReference type="PROSITE" id="PS51038">
    <property type="entry name" value="BAH"/>
    <property type="match status" value="2"/>
</dbReference>
<dbReference type="GO" id="GO:0008270">
    <property type="term" value="F:zinc ion binding"/>
    <property type="evidence" value="ECO:0007669"/>
    <property type="project" value="UniProtKB-KW"/>
</dbReference>
<evidence type="ECO:0000256" key="7">
    <source>
        <dbReference type="ARBA" id="ARBA00022771"/>
    </source>
</evidence>
<evidence type="ECO:0000256" key="5">
    <source>
        <dbReference type="ARBA" id="ARBA00022723"/>
    </source>
</evidence>
<dbReference type="InterPro" id="IPR001525">
    <property type="entry name" value="C5_MeTfrase"/>
</dbReference>
<evidence type="ECO:0000256" key="13">
    <source>
        <dbReference type="PROSITE-ProRule" id="PRU00509"/>
    </source>
</evidence>
<dbReference type="InterPro" id="IPR022702">
    <property type="entry name" value="Cytosine_MeTrfase1_RFD"/>
</dbReference>
<dbReference type="Gene3D" id="3.90.120.10">
    <property type="entry name" value="DNA Methylase, subunit A, domain 2"/>
    <property type="match status" value="1"/>
</dbReference>
<evidence type="ECO:0000256" key="15">
    <source>
        <dbReference type="RuleBase" id="RU000416"/>
    </source>
</evidence>
<evidence type="ECO:0000256" key="17">
    <source>
        <dbReference type="SAM" id="MobiDB-lite"/>
    </source>
</evidence>
<keyword evidence="9 11" id="KW-0238">DNA-binding</keyword>
<feature type="compositionally biased region" description="Basic and acidic residues" evidence="17">
    <location>
        <begin position="103"/>
        <end position="125"/>
    </location>
</feature>
<keyword evidence="3 11" id="KW-0808">Transferase</keyword>
<evidence type="ECO:0000256" key="14">
    <source>
        <dbReference type="PROSITE-ProRule" id="PRU01016"/>
    </source>
</evidence>
<feature type="domain" description="BAH" evidence="18">
    <location>
        <begin position="939"/>
        <end position="1066"/>
    </location>
</feature>
<evidence type="ECO:0000256" key="6">
    <source>
        <dbReference type="ARBA" id="ARBA00022737"/>
    </source>
</evidence>
<evidence type="ECO:0000256" key="12">
    <source>
        <dbReference type="PIRSR" id="PIRSR037404-1"/>
    </source>
</evidence>
<keyword evidence="8" id="KW-0862">Zinc</keyword>
<feature type="region of interest" description="Disordered" evidence="17">
    <location>
        <begin position="93"/>
        <end position="163"/>
    </location>
</feature>
<dbReference type="Pfam" id="PF02008">
    <property type="entry name" value="zf-CXXC"/>
    <property type="match status" value="1"/>
</dbReference>
<dbReference type="InterPro" id="IPR050390">
    <property type="entry name" value="C5-Methyltransferase"/>
</dbReference>
<dbReference type="PROSITE" id="PS51679">
    <property type="entry name" value="SAM_MT_C5"/>
    <property type="match status" value="1"/>
</dbReference>
<dbReference type="PROSITE" id="PS00095">
    <property type="entry name" value="C5_MTASE_2"/>
    <property type="match status" value="1"/>
</dbReference>
<dbReference type="InterPro" id="IPR043151">
    <property type="entry name" value="BAH_sf"/>
</dbReference>
<feature type="compositionally biased region" description="Basic residues" evidence="17">
    <location>
        <begin position="1078"/>
        <end position="1088"/>
    </location>
</feature>
<dbReference type="Pfam" id="PF00145">
    <property type="entry name" value="DNA_methylase"/>
    <property type="match status" value="1"/>
</dbReference>
<feature type="compositionally biased region" description="Basic and acidic residues" evidence="17">
    <location>
        <begin position="133"/>
        <end position="145"/>
    </location>
</feature>
<gene>
    <name evidence="20" type="primary">DNMT1</name>
</gene>
<evidence type="ECO:0000256" key="11">
    <source>
        <dbReference type="PIRNR" id="PIRNR037404"/>
    </source>
</evidence>
<evidence type="ECO:0000256" key="10">
    <source>
        <dbReference type="ARBA" id="ARBA00023242"/>
    </source>
</evidence>
<evidence type="ECO:0000256" key="4">
    <source>
        <dbReference type="ARBA" id="ARBA00022691"/>
    </source>
</evidence>
<keyword evidence="4 11" id="KW-0949">S-adenosyl-L-methionine</keyword>
<dbReference type="InterPro" id="IPR029063">
    <property type="entry name" value="SAM-dependent_MTases_sf"/>
</dbReference>
<dbReference type="FunFam" id="3.40.50.150:FF:000036">
    <property type="entry name" value="DNA (cytosine-5)-methyltransferase"/>
    <property type="match status" value="1"/>
</dbReference>
<evidence type="ECO:0000256" key="2">
    <source>
        <dbReference type="ARBA" id="ARBA00022603"/>
    </source>
</evidence>
<keyword evidence="5" id="KW-0479">Metal-binding</keyword>
<keyword evidence="6" id="KW-0677">Repeat</keyword>
<feature type="region of interest" description="Disordered" evidence="17">
    <location>
        <begin position="1066"/>
        <end position="1097"/>
    </location>
</feature>
<dbReference type="FunFam" id="3.90.120.10:FF:000001">
    <property type="entry name" value="DNA (cytosine-5)-methyltransferase"/>
    <property type="match status" value="1"/>
</dbReference>
<dbReference type="Gene3D" id="1.10.10.2230">
    <property type="match status" value="1"/>
</dbReference>
<dbReference type="NCBIfam" id="TIGR00675">
    <property type="entry name" value="dcm"/>
    <property type="match status" value="1"/>
</dbReference>
<feature type="domain" description="CXXC-type" evidence="19">
    <location>
        <begin position="599"/>
        <end position="645"/>
    </location>
</feature>
<evidence type="ECO:0000256" key="1">
    <source>
        <dbReference type="ARBA" id="ARBA00004123"/>
    </source>
</evidence>
<keyword evidence="2 11" id="KW-0489">Methyltransferase</keyword>
<dbReference type="PROSITE" id="PS51058">
    <property type="entry name" value="ZF_CXXC"/>
    <property type="match status" value="1"/>
</dbReference>
<proteinExistence type="evidence at transcript level"/>
<name>A0A348ATE2_9NEOP</name>
<evidence type="ECO:0000313" key="20">
    <source>
        <dbReference type="EMBL" id="BBC27273.1"/>
    </source>
</evidence>
<dbReference type="InterPro" id="IPR031303">
    <property type="entry name" value="C5_meth_CS"/>
</dbReference>
<keyword evidence="7 13" id="KW-0863">Zinc-finger</keyword>
<dbReference type="SUPFAM" id="SSF53335">
    <property type="entry name" value="S-adenosyl-L-methionine-dependent methyltransferases"/>
    <property type="match status" value="1"/>
</dbReference>
<dbReference type="GO" id="GO:0005634">
    <property type="term" value="C:nucleus"/>
    <property type="evidence" value="ECO:0007669"/>
    <property type="project" value="UniProtKB-SubCell"/>
</dbReference>
<reference evidence="20" key="1">
    <citation type="journal article" date="2018" name="Insect Sci.">
        <title>Transcriptomic analysis of epigenetic modification genes in the termite Reticulitermes speratus.</title>
        <authorList>
            <person name="Mitaka Y."/>
            <person name="Tasaki E."/>
            <person name="Nozaki T."/>
            <person name="Fuchikawa T."/>
            <person name="Kobayashi K."/>
            <person name="Matsuura K."/>
        </authorList>
    </citation>
    <scope>NUCLEOTIDE SEQUENCE</scope>
</reference>
<accession>A0A348ATE2</accession>
<dbReference type="GO" id="GO:0006346">
    <property type="term" value="P:DNA methylation-dependent constitutive heterochromatin formation"/>
    <property type="evidence" value="ECO:0007669"/>
    <property type="project" value="InterPro"/>
</dbReference>
<feature type="active site" evidence="12 14">
    <location>
        <position position="1200"/>
    </location>
</feature>
<sequence>MTDVLNHSEFPTDVKAKLEELETSLLNGKVTTKGYCKQKWIILEPHAPCSLAKQIQLLQEKLESTRLSETEYYNQMMKCLDCGFCLTKLEEDTADDESVQSDQSDKCDREIREVENGSDEMKNDCNDTNSSGESEHDNRVCHEEATSGSFSNGKDVEKEAKQEKNPILELLSKTRHSRLSGPNTQPCTPLGLKKICGQTAENNFNPSATASCPKKGAAQNNIKQMTITSMFTKMSNKRKSDEGLALENGLHEEERNVKELAVVQISVDKEKTEAADMEMHFEKKVKLEYDDPKPAKKKKVLSPCTPQEIPSKCQICRQILDDPDLVLYQGHPDNSVEESVALTDPKLSLFTGDEADIHEHDQRPQNKVTYFSVYDKAGHLCPFDVGLIERNILLYFSGYMKAIYEENPDPEGGIPTKDIGPINEWWVAGFDGGEKALLGFSTSFGEYYLMEPSESYAPFMKKVNEKICISKTVIEFLLEDNSATYEDLLNRLQTVVPPAGLTMLTEDNLLHHAQFVCDQVLSFDNSAGDIEDLLITSPCMRALVKMSGVTFSKRVAMRQADRNTFKIPKTQWSRAATTPLVEEVFEMFFPEQLDKDESKAPRRRRCGVCEACQLPDCGTCVSCRDMVKFGGAGRNKQCCVQRRCPNMAIQEADDSDMEDSEESLLSESARPDISFTGRPKGIRFREKRDVRWLGDPIKVDSRRKFFDAVMVNGEEIRCNDCIMVEPLDPSQALYIARVMYLFENKAGAKLVHGRWFSRGCDTVLGETADPVELFVIDQCEDFDLSAVVRKATVIQKVIPNNWAKMGGLEVSHEHDIVDDGKTFSFQQLYDWMRGRFEDLPADPPCPREESKYWFCVSCERLNLEAKYLRPYIDEKLGITNENSEVLYGVVRLRGEEYRVGTSVFLRPGSFKFKTSAPVTVTKKDNSKDRKVDEEVYPEFYRKSTDHVKGSNVETPEPFCVGHIKTIFIKSAANVTSFSDIWIRVNKFYRPENTHRGPLLSQQVDLNMLYWSEEECVLNLSQVVGKCYVVFSENLDVLLTEWTSRGPHRFYFSQAYNSIKQTYEEPPVHAMNIGNQGKGKGKGKGKSKKTQSEMEEKKKTEVKIVDWPQIHKRLRSLDVFAGCGGLSEGLHQSGISDSCWAIEKDEAAAHAFRLNNPGCTVFTDDCNELLKLAMNGESTNDRGQLLPRKGEVELLCGGPPCQGFSGMNRFNSRQYSLFKNSLIVSYLSYCDFYRPRFFILENVRNFVSFKRSMVLKLTLRCLQRMGYQCTFGVLQAGNYGVPQTRRRAIILAAAPGEILPIYPEPTHVFNPKASQLSVMVDDKKFMPSCRWTTSAPLRTITVRDAMSDLPEIRNGHKREEIAYGGDPMSHFQRLIRGNQYQPVLRDHICKDMAPLIEARIAHIPTASGSDWRDLPNIVVRLSDGTFTKKLQYFHHDKKNGKSSTGGLRGVCVCASGKACDPMDRQHNTLIPWCLPHTSNRHNQWAGLYGRLEWDGFFSTTVTNPEPMGKQGRVLHPEQTRVVSVRECARSQGFPDTYRFFGTILDKHRQIGNAVPPPVGAAIGFEIRKCVSAVEERRKAQSEMEII</sequence>
<feature type="compositionally biased region" description="Basic and acidic residues" evidence="17">
    <location>
        <begin position="154"/>
        <end position="163"/>
    </location>
</feature>
<dbReference type="GO" id="GO:0003677">
    <property type="term" value="F:DNA binding"/>
    <property type="evidence" value="ECO:0007669"/>
    <property type="project" value="UniProtKB-KW"/>
</dbReference>
<dbReference type="GO" id="GO:0044027">
    <property type="term" value="P:negative regulation of gene expression via chromosomal CpG island methylation"/>
    <property type="evidence" value="ECO:0007669"/>
    <property type="project" value="TreeGrafter"/>
</dbReference>
<comment type="subcellular location">
    <subcellularLocation>
        <location evidence="1 11">Nucleus</location>
    </subcellularLocation>
</comment>
<organism evidence="20">
    <name type="scientific">Reticulitermes speratus</name>
    <dbReference type="NCBI Taxonomy" id="60591"/>
    <lineage>
        <taxon>Eukaryota</taxon>
        <taxon>Metazoa</taxon>
        <taxon>Ecdysozoa</taxon>
        <taxon>Arthropoda</taxon>
        <taxon>Hexapoda</taxon>
        <taxon>Insecta</taxon>
        <taxon>Pterygota</taxon>
        <taxon>Neoptera</taxon>
        <taxon>Polyneoptera</taxon>
        <taxon>Dictyoptera</taxon>
        <taxon>Blattodea</taxon>
        <taxon>Blattoidea</taxon>
        <taxon>Termitoidae</taxon>
        <taxon>Rhinotermitidae</taxon>
        <taxon>Reticulitermes</taxon>
        <taxon>Frontotermes</taxon>
    </lineage>
</organism>
<comment type="catalytic activity">
    <reaction evidence="11 16">
        <text>a 2'-deoxycytidine in DNA + S-adenosyl-L-methionine = a 5-methyl-2'-deoxycytidine in DNA + S-adenosyl-L-homocysteine + H(+)</text>
        <dbReference type="Rhea" id="RHEA:13681"/>
        <dbReference type="Rhea" id="RHEA-COMP:11369"/>
        <dbReference type="Rhea" id="RHEA-COMP:11370"/>
        <dbReference type="ChEBI" id="CHEBI:15378"/>
        <dbReference type="ChEBI" id="CHEBI:57856"/>
        <dbReference type="ChEBI" id="CHEBI:59789"/>
        <dbReference type="ChEBI" id="CHEBI:85452"/>
        <dbReference type="ChEBI" id="CHEBI:85454"/>
        <dbReference type="EC" id="2.1.1.37"/>
    </reaction>
</comment>
<dbReference type="PROSITE" id="PS00094">
    <property type="entry name" value="C5_MTASE_1"/>
    <property type="match status" value="1"/>
</dbReference>
<evidence type="ECO:0000259" key="19">
    <source>
        <dbReference type="PROSITE" id="PS51058"/>
    </source>
</evidence>
<dbReference type="InterPro" id="IPR001025">
    <property type="entry name" value="BAH_dom"/>
</dbReference>
<feature type="domain" description="BAH" evidence="18">
    <location>
        <begin position="714"/>
        <end position="840"/>
    </location>
</feature>
<dbReference type="Pfam" id="PF12047">
    <property type="entry name" value="DNMT1-RFD"/>
    <property type="match status" value="1"/>
</dbReference>
<evidence type="ECO:0000256" key="9">
    <source>
        <dbReference type="ARBA" id="ARBA00023125"/>
    </source>
</evidence>
<dbReference type="PIRSF" id="PIRSF037404">
    <property type="entry name" value="DNMT1"/>
    <property type="match status" value="1"/>
</dbReference>
<evidence type="ECO:0000259" key="18">
    <source>
        <dbReference type="PROSITE" id="PS51038"/>
    </source>
</evidence>
<dbReference type="GO" id="GO:0003682">
    <property type="term" value="F:chromatin binding"/>
    <property type="evidence" value="ECO:0007669"/>
    <property type="project" value="UniProtKB-UniRule"/>
</dbReference>
<dbReference type="PRINTS" id="PR00105">
    <property type="entry name" value="C5METTRFRASE"/>
</dbReference>
<dbReference type="InterPro" id="IPR002857">
    <property type="entry name" value="Znf_CXXC"/>
</dbReference>
<protein>
    <recommendedName>
        <fullName evidence="11">DNA (cytosine-5)-methyltransferase</fullName>
        <ecNumber evidence="11">2.1.1.37</ecNumber>
    </recommendedName>
</protein>
<dbReference type="InterPro" id="IPR018117">
    <property type="entry name" value="C5_DNA_meth_AS"/>
</dbReference>
<dbReference type="Gene3D" id="2.30.30.490">
    <property type="match status" value="2"/>
</dbReference>
<dbReference type="EC" id="2.1.1.37" evidence="11"/>
<dbReference type="CDD" id="cd04760">
    <property type="entry name" value="BAH_Dnmt1_I"/>
    <property type="match status" value="1"/>
</dbReference>
<dbReference type="GO" id="GO:0032259">
    <property type="term" value="P:methylation"/>
    <property type="evidence" value="ECO:0007669"/>
    <property type="project" value="UniProtKB-KW"/>
</dbReference>
<dbReference type="EMBL" id="FX985462">
    <property type="protein sequence ID" value="BBC27273.1"/>
    <property type="molecule type" value="mRNA"/>
</dbReference>
<dbReference type="Gene3D" id="3.40.50.150">
    <property type="entry name" value="Vaccinia Virus protein VP39"/>
    <property type="match status" value="1"/>
</dbReference>
<dbReference type="PANTHER" id="PTHR10629:SF52">
    <property type="entry name" value="DNA (CYTOSINE-5)-METHYLTRANSFERASE 1"/>
    <property type="match status" value="1"/>
</dbReference>
<evidence type="ECO:0000256" key="3">
    <source>
        <dbReference type="ARBA" id="ARBA00022679"/>
    </source>
</evidence>
<dbReference type="SMART" id="SM00439">
    <property type="entry name" value="BAH"/>
    <property type="match status" value="2"/>
</dbReference>
<evidence type="ECO:0000256" key="16">
    <source>
        <dbReference type="RuleBase" id="RU000417"/>
    </source>
</evidence>
<comment type="similarity">
    <text evidence="11 14 15">Belongs to the class I-like SAM-binding methyltransferase superfamily. C5-methyltransferase family.</text>
</comment>